<keyword evidence="4 6" id="KW-0807">Transducer</keyword>
<dbReference type="Pfam" id="PF12729">
    <property type="entry name" value="4HB_MCP_1"/>
    <property type="match status" value="1"/>
</dbReference>
<comment type="similarity">
    <text evidence="5">Belongs to the methyl-accepting chemotaxis (MCP) protein family.</text>
</comment>
<keyword evidence="8" id="KW-1133">Transmembrane helix</keyword>
<dbReference type="PRINTS" id="PR00260">
    <property type="entry name" value="CHEMTRNSDUCR"/>
</dbReference>
<evidence type="ECO:0000256" key="8">
    <source>
        <dbReference type="SAM" id="Phobius"/>
    </source>
</evidence>
<dbReference type="Gene3D" id="6.10.340.10">
    <property type="match status" value="1"/>
</dbReference>
<dbReference type="Proteomes" id="UP001596976">
    <property type="component" value="Unassembled WGS sequence"/>
</dbReference>
<organism evidence="11 12">
    <name type="scientific">Savagea faecisuis</name>
    <dbReference type="NCBI Taxonomy" id="1274803"/>
    <lineage>
        <taxon>Bacteria</taxon>
        <taxon>Bacillati</taxon>
        <taxon>Bacillota</taxon>
        <taxon>Bacilli</taxon>
        <taxon>Bacillales</taxon>
        <taxon>Caryophanaceae</taxon>
        <taxon>Savagea</taxon>
    </lineage>
</organism>
<evidence type="ECO:0000313" key="12">
    <source>
        <dbReference type="Proteomes" id="UP001596976"/>
    </source>
</evidence>
<comment type="subcellular location">
    <subcellularLocation>
        <location evidence="1">Cell membrane</location>
    </subcellularLocation>
</comment>
<dbReference type="Gene3D" id="1.10.287.950">
    <property type="entry name" value="Methyl-accepting chemotaxis protein"/>
    <property type="match status" value="1"/>
</dbReference>
<evidence type="ECO:0000256" key="6">
    <source>
        <dbReference type="PROSITE-ProRule" id="PRU00284"/>
    </source>
</evidence>
<dbReference type="EMBL" id="JBHTJF010000009">
    <property type="protein sequence ID" value="MFD0942584.1"/>
    <property type="molecule type" value="Genomic_DNA"/>
</dbReference>
<dbReference type="InterPro" id="IPR003660">
    <property type="entry name" value="HAMP_dom"/>
</dbReference>
<keyword evidence="8" id="KW-0812">Transmembrane</keyword>
<sequence length="561" mass="62121">MKKIRKKLIGAFSVLIVTIMVISGINYYSSEQIHHQYEHLLEQSIENVNALDNILVAQNKGISENRGYMIFRKEPLADSAIREIGSTGDSLKQLEQRITSKEQLALLHTMQENYDEYWPLFQEFMTIVRSAPDATAPHLSSQMVVFNENLITASIELKEMIQADVEQEKQDIHDAVTKSEIIVFGISIIALIIAVIMTLVISRNIATPIQQTTEAIEKMADGHLDIEPLHIKTQDETRQMADALNRMLQTWRDVIQKMGHTSSSLATQSEELSANSEESLAASQQVARTSDDNLRQNEQQNAYLEQSVQSINEVTLGIDQIAESNEEMLESSTEMGQFVTEGVDAVHRISTQMNAIDTVIRQSTNMMEEMAQKSTEIQEVSALISGIAEQTNLLALNAAIEAARAGENGKGFAVVAEEVRNLAEESQKSSTKIEEMIQDVRQASERAVRAILDGQTKVAEGLKNSNDSLTLFGNIESSVGDVTSKIETVSAAVQQIQAMAAEVLTNTDHLRELAQTSASSAEETSQATDQQLAFMEEISNSADTLARLADDLRDEVEQFKL</sequence>
<dbReference type="PANTHER" id="PTHR32089">
    <property type="entry name" value="METHYL-ACCEPTING CHEMOTAXIS PROTEIN MCPB"/>
    <property type="match status" value="1"/>
</dbReference>
<dbReference type="SUPFAM" id="SSF58104">
    <property type="entry name" value="Methyl-accepting chemotaxis protein (MCP) signaling domain"/>
    <property type="match status" value="1"/>
</dbReference>
<keyword evidence="12" id="KW-1185">Reference proteome</keyword>
<dbReference type="CDD" id="cd06225">
    <property type="entry name" value="HAMP"/>
    <property type="match status" value="1"/>
</dbReference>
<evidence type="ECO:0000256" key="4">
    <source>
        <dbReference type="ARBA" id="ARBA00023224"/>
    </source>
</evidence>
<dbReference type="RefSeq" id="WP_381009191.1">
    <property type="nucleotide sequence ID" value="NZ_JBHTJF010000009.1"/>
</dbReference>
<evidence type="ECO:0000256" key="1">
    <source>
        <dbReference type="ARBA" id="ARBA00004236"/>
    </source>
</evidence>
<evidence type="ECO:0000259" key="10">
    <source>
        <dbReference type="PROSITE" id="PS50885"/>
    </source>
</evidence>
<feature type="compositionally biased region" description="Low complexity" evidence="7">
    <location>
        <begin position="268"/>
        <end position="285"/>
    </location>
</feature>
<proteinExistence type="inferred from homology"/>
<protein>
    <submittedName>
        <fullName evidence="11">Methyl-accepting chemotaxis protein</fullName>
    </submittedName>
</protein>
<accession>A0ABW3GUR7</accession>
<feature type="domain" description="Methyl-accepting transducer" evidence="9">
    <location>
        <begin position="275"/>
        <end position="511"/>
    </location>
</feature>
<dbReference type="Pfam" id="PF00015">
    <property type="entry name" value="MCPsignal"/>
    <property type="match status" value="1"/>
</dbReference>
<evidence type="ECO:0000259" key="9">
    <source>
        <dbReference type="PROSITE" id="PS50111"/>
    </source>
</evidence>
<evidence type="ECO:0000256" key="7">
    <source>
        <dbReference type="SAM" id="MobiDB-lite"/>
    </source>
</evidence>
<reference evidence="12" key="1">
    <citation type="journal article" date="2019" name="Int. J. Syst. Evol. Microbiol.">
        <title>The Global Catalogue of Microorganisms (GCM) 10K type strain sequencing project: providing services to taxonomists for standard genome sequencing and annotation.</title>
        <authorList>
            <consortium name="The Broad Institute Genomics Platform"/>
            <consortium name="The Broad Institute Genome Sequencing Center for Infectious Disease"/>
            <person name="Wu L."/>
            <person name="Ma J."/>
        </authorList>
    </citation>
    <scope>NUCLEOTIDE SEQUENCE [LARGE SCALE GENOMIC DNA]</scope>
    <source>
        <strain evidence="12">CCUG 63563</strain>
    </source>
</reference>
<dbReference type="SMART" id="SM00283">
    <property type="entry name" value="MA"/>
    <property type="match status" value="1"/>
</dbReference>
<gene>
    <name evidence="11" type="ORF">ACFQ0V_02215</name>
</gene>
<dbReference type="PROSITE" id="PS50885">
    <property type="entry name" value="HAMP"/>
    <property type="match status" value="1"/>
</dbReference>
<dbReference type="SMART" id="SM00304">
    <property type="entry name" value="HAMP"/>
    <property type="match status" value="1"/>
</dbReference>
<keyword evidence="2" id="KW-1003">Cell membrane</keyword>
<evidence type="ECO:0000256" key="2">
    <source>
        <dbReference type="ARBA" id="ARBA00022475"/>
    </source>
</evidence>
<comment type="caution">
    <text evidence="11">The sequence shown here is derived from an EMBL/GenBank/DDBJ whole genome shotgun (WGS) entry which is preliminary data.</text>
</comment>
<dbReference type="InterPro" id="IPR004090">
    <property type="entry name" value="Chemotax_Me-accpt_rcpt"/>
</dbReference>
<dbReference type="Pfam" id="PF00672">
    <property type="entry name" value="HAMP"/>
    <property type="match status" value="1"/>
</dbReference>
<dbReference type="InterPro" id="IPR004089">
    <property type="entry name" value="MCPsignal_dom"/>
</dbReference>
<evidence type="ECO:0000313" key="11">
    <source>
        <dbReference type="EMBL" id="MFD0942584.1"/>
    </source>
</evidence>
<feature type="transmembrane region" description="Helical" evidence="8">
    <location>
        <begin position="181"/>
        <end position="201"/>
    </location>
</feature>
<keyword evidence="3 8" id="KW-0472">Membrane</keyword>
<dbReference type="PANTHER" id="PTHR32089:SF112">
    <property type="entry name" value="LYSOZYME-LIKE PROTEIN-RELATED"/>
    <property type="match status" value="1"/>
</dbReference>
<evidence type="ECO:0000256" key="3">
    <source>
        <dbReference type="ARBA" id="ARBA00023136"/>
    </source>
</evidence>
<feature type="region of interest" description="Disordered" evidence="7">
    <location>
        <begin position="262"/>
        <end position="293"/>
    </location>
</feature>
<dbReference type="InterPro" id="IPR024478">
    <property type="entry name" value="HlyB_4HB_MCP"/>
</dbReference>
<feature type="domain" description="HAMP" evidence="10">
    <location>
        <begin position="203"/>
        <end position="256"/>
    </location>
</feature>
<name>A0ABW3GUR7_9BACL</name>
<evidence type="ECO:0000256" key="5">
    <source>
        <dbReference type="ARBA" id="ARBA00029447"/>
    </source>
</evidence>
<dbReference type="PROSITE" id="PS50111">
    <property type="entry name" value="CHEMOTAXIS_TRANSDUC_2"/>
    <property type="match status" value="1"/>
</dbReference>